<proteinExistence type="predicted"/>
<keyword evidence="9" id="KW-0325">Glycoprotein</keyword>
<gene>
    <name evidence="13" type="ORF">P7K49_035031</name>
</gene>
<evidence type="ECO:0000256" key="2">
    <source>
        <dbReference type="ARBA" id="ARBA00022475"/>
    </source>
</evidence>
<evidence type="ECO:0000256" key="5">
    <source>
        <dbReference type="ARBA" id="ARBA00022737"/>
    </source>
</evidence>
<feature type="compositionally biased region" description="Basic and acidic residues" evidence="11">
    <location>
        <begin position="188"/>
        <end position="210"/>
    </location>
</feature>
<evidence type="ECO:0000256" key="10">
    <source>
        <dbReference type="ARBA" id="ARBA00023319"/>
    </source>
</evidence>
<dbReference type="EMBL" id="JASSZA010000019">
    <property type="protein sequence ID" value="KAK2089124.1"/>
    <property type="molecule type" value="Genomic_DNA"/>
</dbReference>
<feature type="domain" description="Immunoglobulin-like beta-sandwich" evidence="12">
    <location>
        <begin position="73"/>
        <end position="143"/>
    </location>
</feature>
<dbReference type="SUPFAM" id="SSF48726">
    <property type="entry name" value="Immunoglobulin"/>
    <property type="match status" value="2"/>
</dbReference>
<keyword evidence="14" id="KW-1185">Reference proteome</keyword>
<keyword evidence="10" id="KW-0393">Immunoglobulin domain</keyword>
<organism evidence="13 14">
    <name type="scientific">Saguinus oedipus</name>
    <name type="common">Cotton-top tamarin</name>
    <name type="synonym">Oedipomidas oedipus</name>
    <dbReference type="NCBI Taxonomy" id="9490"/>
    <lineage>
        <taxon>Eukaryota</taxon>
        <taxon>Metazoa</taxon>
        <taxon>Chordata</taxon>
        <taxon>Craniata</taxon>
        <taxon>Vertebrata</taxon>
        <taxon>Euteleostomi</taxon>
        <taxon>Mammalia</taxon>
        <taxon>Eutheria</taxon>
        <taxon>Euarchontoglires</taxon>
        <taxon>Primates</taxon>
        <taxon>Haplorrhini</taxon>
        <taxon>Platyrrhini</taxon>
        <taxon>Cebidae</taxon>
        <taxon>Callitrichinae</taxon>
        <taxon>Saguinus</taxon>
    </lineage>
</organism>
<dbReference type="PANTHER" id="PTHR11738:SF179">
    <property type="entry name" value="LEUKOCYTE IMMUNOGLOBULIN-LIKE RECEPTOR SUBFAMILY A MEMBER 5"/>
    <property type="match status" value="1"/>
</dbReference>
<evidence type="ECO:0000256" key="4">
    <source>
        <dbReference type="ARBA" id="ARBA00022729"/>
    </source>
</evidence>
<keyword evidence="6" id="KW-1133">Transmembrane helix</keyword>
<dbReference type="PANTHER" id="PTHR11738">
    <property type="entry name" value="MHC CLASS I NK CELL RECEPTOR"/>
    <property type="match status" value="1"/>
</dbReference>
<evidence type="ECO:0000313" key="14">
    <source>
        <dbReference type="Proteomes" id="UP001266305"/>
    </source>
</evidence>
<evidence type="ECO:0000256" key="8">
    <source>
        <dbReference type="ARBA" id="ARBA00023157"/>
    </source>
</evidence>
<accession>A0ABQ9TX18</accession>
<dbReference type="InterPro" id="IPR036179">
    <property type="entry name" value="Ig-like_dom_sf"/>
</dbReference>
<dbReference type="InterPro" id="IPR013783">
    <property type="entry name" value="Ig-like_fold"/>
</dbReference>
<dbReference type="InterPro" id="IPR050412">
    <property type="entry name" value="Ig-like_Receptors_ImmuneReg"/>
</dbReference>
<dbReference type="Gene3D" id="2.60.40.10">
    <property type="entry name" value="Immunoglobulins"/>
    <property type="match status" value="2"/>
</dbReference>
<keyword evidence="8" id="KW-1015">Disulfide bond</keyword>
<keyword evidence="3" id="KW-0812">Transmembrane</keyword>
<evidence type="ECO:0000256" key="3">
    <source>
        <dbReference type="ARBA" id="ARBA00022692"/>
    </source>
</evidence>
<reference evidence="13 14" key="1">
    <citation type="submission" date="2023-05" db="EMBL/GenBank/DDBJ databases">
        <title>B98-5 Cell Line De Novo Hybrid Assembly: An Optical Mapping Approach.</title>
        <authorList>
            <person name="Kananen K."/>
            <person name="Auerbach J.A."/>
            <person name="Kautto E."/>
            <person name="Blachly J.S."/>
        </authorList>
    </citation>
    <scope>NUCLEOTIDE SEQUENCE [LARGE SCALE GENOMIC DNA]</scope>
    <source>
        <strain evidence="13">B95-8</strain>
        <tissue evidence="13">Cell line</tissue>
    </source>
</reference>
<evidence type="ECO:0000256" key="1">
    <source>
        <dbReference type="ARBA" id="ARBA00004162"/>
    </source>
</evidence>
<keyword evidence="5" id="KW-0677">Repeat</keyword>
<dbReference type="InterPro" id="IPR013151">
    <property type="entry name" value="Immunoglobulin_dom"/>
</dbReference>
<evidence type="ECO:0000256" key="11">
    <source>
        <dbReference type="SAM" id="MobiDB-lite"/>
    </source>
</evidence>
<evidence type="ECO:0000256" key="9">
    <source>
        <dbReference type="ARBA" id="ARBA00023180"/>
    </source>
</evidence>
<keyword evidence="7" id="KW-0472">Membrane</keyword>
<name>A0ABQ9TX18_SAGOE</name>
<sequence>MARTPDGCVEGWADGVRRTPCGGTVRERGASVTRTWTGSTQEGTGCICCNFLSLDEMRTDQTGKPSLLTLQGPVVAHGGSLTLQCHSDVDYDRFALYKDQGVNLLQGSGHKFQVGLSQANFTLSPVRVSHGGQYRCSGARNVSSSGQPPVTPWTSRSQVRSPAGSVRDPGSPQALPGEPGDGWDEGEGVPREEETQRKQRQTEGPRERPGEVSAQNKAGQPLTHPSGQIPTRPSLSVQPGLTVASGEKVTLLCQSWHHVDTFFLTKEGAVHPTLRLKSKYQSYRNQAEFPMSPVTSAQSGTGTD</sequence>
<evidence type="ECO:0000259" key="12">
    <source>
        <dbReference type="Pfam" id="PF00047"/>
    </source>
</evidence>
<dbReference type="Proteomes" id="UP001266305">
    <property type="component" value="Unassembled WGS sequence"/>
</dbReference>
<comment type="caution">
    <text evidence="13">The sequence shown here is derived from an EMBL/GenBank/DDBJ whole genome shotgun (WGS) entry which is preliminary data.</text>
</comment>
<evidence type="ECO:0000256" key="7">
    <source>
        <dbReference type="ARBA" id="ARBA00023136"/>
    </source>
</evidence>
<feature type="compositionally biased region" description="Polar residues" evidence="11">
    <location>
        <begin position="140"/>
        <end position="160"/>
    </location>
</feature>
<comment type="subcellular location">
    <subcellularLocation>
        <location evidence="1">Cell membrane</location>
        <topology evidence="1">Single-pass membrane protein</topology>
    </subcellularLocation>
</comment>
<feature type="region of interest" description="Disordered" evidence="11">
    <location>
        <begin position="137"/>
        <end position="239"/>
    </location>
</feature>
<evidence type="ECO:0000313" key="13">
    <source>
        <dbReference type="EMBL" id="KAK2089124.1"/>
    </source>
</evidence>
<evidence type="ECO:0000256" key="6">
    <source>
        <dbReference type="ARBA" id="ARBA00022989"/>
    </source>
</evidence>
<feature type="compositionally biased region" description="Polar residues" evidence="11">
    <location>
        <begin position="213"/>
        <end position="239"/>
    </location>
</feature>
<protein>
    <recommendedName>
        <fullName evidence="12">Immunoglobulin-like beta-sandwich domain-containing protein</fullName>
    </recommendedName>
</protein>
<keyword evidence="4" id="KW-0732">Signal</keyword>
<keyword evidence="2" id="KW-1003">Cell membrane</keyword>
<dbReference type="Pfam" id="PF00047">
    <property type="entry name" value="ig"/>
    <property type="match status" value="1"/>
</dbReference>